<dbReference type="AlphaFoldDB" id="A0AAD9M213"/>
<dbReference type="GO" id="GO:0043386">
    <property type="term" value="P:mycotoxin biosynthetic process"/>
    <property type="evidence" value="ECO:0007669"/>
    <property type="project" value="InterPro"/>
</dbReference>
<evidence type="ECO:0008006" key="7">
    <source>
        <dbReference type="Google" id="ProtNLM"/>
    </source>
</evidence>
<feature type="transmembrane region" description="Helical" evidence="4">
    <location>
        <begin position="49"/>
        <end position="73"/>
    </location>
</feature>
<proteinExistence type="inferred from homology"/>
<organism evidence="5 6">
    <name type="scientific">Colletotrichum zoysiae</name>
    <dbReference type="NCBI Taxonomy" id="1216348"/>
    <lineage>
        <taxon>Eukaryota</taxon>
        <taxon>Fungi</taxon>
        <taxon>Dikarya</taxon>
        <taxon>Ascomycota</taxon>
        <taxon>Pezizomycotina</taxon>
        <taxon>Sordariomycetes</taxon>
        <taxon>Hypocreomycetidae</taxon>
        <taxon>Glomerellales</taxon>
        <taxon>Glomerellaceae</taxon>
        <taxon>Colletotrichum</taxon>
        <taxon>Colletotrichum graminicola species complex</taxon>
    </lineage>
</organism>
<comment type="caution">
    <text evidence="5">The sequence shown here is derived from an EMBL/GenBank/DDBJ whole genome shotgun (WGS) entry which is preliminary data.</text>
</comment>
<evidence type="ECO:0000313" key="5">
    <source>
        <dbReference type="EMBL" id="KAK2029127.1"/>
    </source>
</evidence>
<evidence type="ECO:0000256" key="1">
    <source>
        <dbReference type="ARBA" id="ARBA00004685"/>
    </source>
</evidence>
<gene>
    <name evidence="5" type="ORF">LX32DRAFT_728209</name>
</gene>
<keyword evidence="4" id="KW-0812">Transmembrane</keyword>
<sequence length="286" mass="32379">MAEDNQEKQFMPLMRDHDSDADTLDEFTCQKCRHAGRQQTMWPAVGVKAILIALLAVAVVMTGLGTVAFAVVYQNSNNWDHRKHESSTLNLPTDSLFGDIPWRRVIMEKDPRYHDPTLSATDQGNMERLNDTFVWSDILPTTMIAVPDPSIYGLSGGGKVWENPADFDDKTEAWTVSVMHQLHCLADFKKNFNNLRSGGGALSDGQYAHLTHCVEIVRRNVMCKAELALERPNDPHIWPVQHVSGWGNAHVCRDWDQVMAAIKKYAITRGENGWRRIRDDDPKLII</sequence>
<dbReference type="PANTHER" id="PTHR33365:SF11">
    <property type="entry name" value="TAT PATHWAY SIGNAL SEQUENCE"/>
    <property type="match status" value="1"/>
</dbReference>
<dbReference type="Proteomes" id="UP001232148">
    <property type="component" value="Unassembled WGS sequence"/>
</dbReference>
<accession>A0AAD9M213</accession>
<comment type="similarity">
    <text evidence="3">Belongs to the ustYa family.</text>
</comment>
<dbReference type="GO" id="GO:0016491">
    <property type="term" value="F:oxidoreductase activity"/>
    <property type="evidence" value="ECO:0007669"/>
    <property type="project" value="UniProtKB-KW"/>
</dbReference>
<keyword evidence="6" id="KW-1185">Reference proteome</keyword>
<evidence type="ECO:0000256" key="2">
    <source>
        <dbReference type="ARBA" id="ARBA00023002"/>
    </source>
</evidence>
<evidence type="ECO:0000256" key="4">
    <source>
        <dbReference type="SAM" id="Phobius"/>
    </source>
</evidence>
<dbReference type="Pfam" id="PF11807">
    <property type="entry name" value="UstYa"/>
    <property type="match status" value="1"/>
</dbReference>
<dbReference type="EMBL" id="MU842868">
    <property type="protein sequence ID" value="KAK2029127.1"/>
    <property type="molecule type" value="Genomic_DNA"/>
</dbReference>
<keyword evidence="2" id="KW-0560">Oxidoreductase</keyword>
<reference evidence="5" key="1">
    <citation type="submission" date="2021-06" db="EMBL/GenBank/DDBJ databases">
        <title>Comparative genomics, transcriptomics and evolutionary studies reveal genomic signatures of adaptation to plant cell wall in hemibiotrophic fungi.</title>
        <authorList>
            <consortium name="DOE Joint Genome Institute"/>
            <person name="Baroncelli R."/>
            <person name="Diaz J.F."/>
            <person name="Benocci T."/>
            <person name="Peng M."/>
            <person name="Battaglia E."/>
            <person name="Haridas S."/>
            <person name="Andreopoulos W."/>
            <person name="Labutti K."/>
            <person name="Pangilinan J."/>
            <person name="Floch G.L."/>
            <person name="Makela M.R."/>
            <person name="Henrissat B."/>
            <person name="Grigoriev I.V."/>
            <person name="Crouch J.A."/>
            <person name="De Vries R.P."/>
            <person name="Sukno S.A."/>
            <person name="Thon M.R."/>
        </authorList>
    </citation>
    <scope>NUCLEOTIDE SEQUENCE</scope>
    <source>
        <strain evidence="5">MAFF235873</strain>
    </source>
</reference>
<keyword evidence="4" id="KW-1133">Transmembrane helix</keyword>
<dbReference type="InterPro" id="IPR021765">
    <property type="entry name" value="UstYa-like"/>
</dbReference>
<name>A0AAD9M213_9PEZI</name>
<keyword evidence="4" id="KW-0472">Membrane</keyword>
<comment type="pathway">
    <text evidence="1">Mycotoxin biosynthesis.</text>
</comment>
<dbReference type="PANTHER" id="PTHR33365">
    <property type="entry name" value="YALI0B05434P"/>
    <property type="match status" value="1"/>
</dbReference>
<evidence type="ECO:0000256" key="3">
    <source>
        <dbReference type="ARBA" id="ARBA00035112"/>
    </source>
</evidence>
<evidence type="ECO:0000313" key="6">
    <source>
        <dbReference type="Proteomes" id="UP001232148"/>
    </source>
</evidence>
<protein>
    <recommendedName>
        <fullName evidence="7">Tat pathway signal sequence</fullName>
    </recommendedName>
</protein>